<dbReference type="Proteomes" id="UP001529510">
    <property type="component" value="Unassembled WGS sequence"/>
</dbReference>
<dbReference type="InterPro" id="IPR041577">
    <property type="entry name" value="RT_RNaseH_2"/>
</dbReference>
<keyword evidence="1" id="KW-0460">Magnesium</keyword>
<dbReference type="PROSITE" id="PS00141">
    <property type="entry name" value="ASP_PROTEASE"/>
    <property type="match status" value="1"/>
</dbReference>
<evidence type="ECO:0000256" key="2">
    <source>
        <dbReference type="ARBA" id="ARBA00022884"/>
    </source>
</evidence>
<dbReference type="SUPFAM" id="SSF50630">
    <property type="entry name" value="Acid proteases"/>
    <property type="match status" value="1"/>
</dbReference>
<dbReference type="Gene3D" id="2.40.70.10">
    <property type="entry name" value="Acid Proteases"/>
    <property type="match status" value="1"/>
</dbReference>
<dbReference type="InterPro" id="IPR043502">
    <property type="entry name" value="DNA/RNA_pol_sf"/>
</dbReference>
<evidence type="ECO:0000256" key="3">
    <source>
        <dbReference type="ARBA" id="ARBA00022908"/>
    </source>
</evidence>
<dbReference type="Gene3D" id="3.30.70.270">
    <property type="match status" value="1"/>
</dbReference>
<proteinExistence type="predicted"/>
<dbReference type="FunFam" id="3.30.70.270:FF:000020">
    <property type="entry name" value="Transposon Tf2-6 polyprotein-like Protein"/>
    <property type="match status" value="1"/>
</dbReference>
<dbReference type="InterPro" id="IPR021109">
    <property type="entry name" value="Peptidase_aspartic_dom_sf"/>
</dbReference>
<accession>A0ABD0QA61</accession>
<dbReference type="InterPro" id="IPR051320">
    <property type="entry name" value="Viral_Replic_Matur_Polypro"/>
</dbReference>
<dbReference type="InterPro" id="IPR043128">
    <property type="entry name" value="Rev_trsase/Diguanyl_cyclase"/>
</dbReference>
<feature type="non-terminal residue" evidence="5">
    <location>
        <position position="354"/>
    </location>
</feature>
<dbReference type="SUPFAM" id="SSF56672">
    <property type="entry name" value="DNA/RNA polymerases"/>
    <property type="match status" value="1"/>
</dbReference>
<dbReference type="Pfam" id="PF17919">
    <property type="entry name" value="RT_RNaseH_2"/>
    <property type="match status" value="1"/>
</dbReference>
<evidence type="ECO:0000313" key="5">
    <source>
        <dbReference type="EMBL" id="KAL0181816.1"/>
    </source>
</evidence>
<feature type="domain" description="Reverse transcriptase/retrotransposon-derived protein RNase H-like" evidence="4">
    <location>
        <begin position="305"/>
        <end position="352"/>
    </location>
</feature>
<dbReference type="GO" id="GO:0015074">
    <property type="term" value="P:DNA integration"/>
    <property type="evidence" value="ECO:0007669"/>
    <property type="project" value="UniProtKB-KW"/>
</dbReference>
<reference evidence="5 6" key="1">
    <citation type="submission" date="2024-05" db="EMBL/GenBank/DDBJ databases">
        <title>Genome sequencing and assembly of Indian major carp, Cirrhinus mrigala (Hamilton, 1822).</title>
        <authorList>
            <person name="Mohindra V."/>
            <person name="Chowdhury L.M."/>
            <person name="Lal K."/>
            <person name="Jena J.K."/>
        </authorList>
    </citation>
    <scope>NUCLEOTIDE SEQUENCE [LARGE SCALE GENOMIC DNA]</scope>
    <source>
        <strain evidence="5">CM1030</strain>
        <tissue evidence="5">Blood</tissue>
    </source>
</reference>
<keyword evidence="3" id="KW-0229">DNA integration</keyword>
<comment type="caution">
    <text evidence="5">The sequence shown here is derived from an EMBL/GenBank/DDBJ whole genome shotgun (WGS) entry which is preliminary data.</text>
</comment>
<keyword evidence="6" id="KW-1185">Reference proteome</keyword>
<gene>
    <name evidence="5" type="ORF">M9458_024222</name>
</gene>
<evidence type="ECO:0000256" key="1">
    <source>
        <dbReference type="ARBA" id="ARBA00022842"/>
    </source>
</evidence>
<dbReference type="AlphaFoldDB" id="A0ABD0QA61"/>
<feature type="non-terminal residue" evidence="5">
    <location>
        <position position="1"/>
    </location>
</feature>
<dbReference type="PANTHER" id="PTHR33064:SF37">
    <property type="entry name" value="RIBONUCLEASE H"/>
    <property type="match status" value="1"/>
</dbReference>
<dbReference type="InterPro" id="IPR001969">
    <property type="entry name" value="Aspartic_peptidase_AS"/>
</dbReference>
<keyword evidence="2" id="KW-0694">RNA-binding</keyword>
<evidence type="ECO:0000313" key="6">
    <source>
        <dbReference type="Proteomes" id="UP001529510"/>
    </source>
</evidence>
<dbReference type="CDD" id="cd00303">
    <property type="entry name" value="retropepsin_like"/>
    <property type="match status" value="1"/>
</dbReference>
<sequence length="354" mass="39540">SGWNDVALKVAFKKGLNVKLQAELACKAVDLPYKEYITLTIKMDNLMRENLYYYCEEENHCDAACPHKAKKSSTTSYSASTIEVPTSPKLSFLLKCELFFDAAYQCVSALVDSGSAVNVINQELLNKLKTPTSPCVPAITITTIYNGSIGSGITAITQPITLHIGLFHKETINFFVVPSCKYEVILGHPWLAIHDPVISWNQGELIQWSAHCQRNCLKNTLSFPCLSTSVESPEVRTQTTLPPVYAQSKVWAATEWPHPKTIKELQRFLGFTNFYHRFIHNYSLITAPLTLLLKGKPAKLKLNYEAVNSFESLKTCFTTAPVLKHPDPELPFMVEVDALDCGIDAVLSQRHSIP</sequence>
<evidence type="ECO:0000259" key="4">
    <source>
        <dbReference type="Pfam" id="PF17919"/>
    </source>
</evidence>
<organism evidence="5 6">
    <name type="scientific">Cirrhinus mrigala</name>
    <name type="common">Mrigala</name>
    <dbReference type="NCBI Taxonomy" id="683832"/>
    <lineage>
        <taxon>Eukaryota</taxon>
        <taxon>Metazoa</taxon>
        <taxon>Chordata</taxon>
        <taxon>Craniata</taxon>
        <taxon>Vertebrata</taxon>
        <taxon>Euteleostomi</taxon>
        <taxon>Actinopterygii</taxon>
        <taxon>Neopterygii</taxon>
        <taxon>Teleostei</taxon>
        <taxon>Ostariophysi</taxon>
        <taxon>Cypriniformes</taxon>
        <taxon>Cyprinidae</taxon>
        <taxon>Labeoninae</taxon>
        <taxon>Labeonini</taxon>
        <taxon>Cirrhinus</taxon>
    </lineage>
</organism>
<dbReference type="GO" id="GO:0003723">
    <property type="term" value="F:RNA binding"/>
    <property type="evidence" value="ECO:0007669"/>
    <property type="project" value="UniProtKB-KW"/>
</dbReference>
<protein>
    <recommendedName>
        <fullName evidence="4">Reverse transcriptase/retrotransposon-derived protein RNase H-like domain-containing protein</fullName>
    </recommendedName>
</protein>
<dbReference type="PANTHER" id="PTHR33064">
    <property type="entry name" value="POL PROTEIN"/>
    <property type="match status" value="1"/>
</dbReference>
<dbReference type="EMBL" id="JAMKFB020000011">
    <property type="protein sequence ID" value="KAL0181816.1"/>
    <property type="molecule type" value="Genomic_DNA"/>
</dbReference>
<name>A0ABD0QA61_CIRMR</name>